<comment type="caution">
    <text evidence="2">The sequence shown here is derived from an EMBL/GenBank/DDBJ whole genome shotgun (WGS) entry which is preliminary data.</text>
</comment>
<name>A0A922JNL5_CARIL</name>
<dbReference type="EMBL" id="CM031829">
    <property type="protein sequence ID" value="KAG6711502.1"/>
    <property type="molecule type" value="Genomic_DNA"/>
</dbReference>
<protein>
    <submittedName>
        <fullName evidence="2">Uncharacterized protein</fullName>
    </submittedName>
</protein>
<organism evidence="2 3">
    <name type="scientific">Carya illinoinensis</name>
    <name type="common">Pecan</name>
    <dbReference type="NCBI Taxonomy" id="32201"/>
    <lineage>
        <taxon>Eukaryota</taxon>
        <taxon>Viridiplantae</taxon>
        <taxon>Streptophyta</taxon>
        <taxon>Embryophyta</taxon>
        <taxon>Tracheophyta</taxon>
        <taxon>Spermatophyta</taxon>
        <taxon>Magnoliopsida</taxon>
        <taxon>eudicotyledons</taxon>
        <taxon>Gunneridae</taxon>
        <taxon>Pentapetalae</taxon>
        <taxon>rosids</taxon>
        <taxon>fabids</taxon>
        <taxon>Fagales</taxon>
        <taxon>Juglandaceae</taxon>
        <taxon>Carya</taxon>
    </lineage>
</organism>
<sequence length="370" mass="42355">MVRSIRFRGGRIRHGRVELNSSPVQATLPPRTVLRDEPESNDSIQDVGALVPQEVLGGNQVGEGITNTDPHSKKRGRGPAKGTLFERMRKVGKIPLFIQDGHRGPSCENAAIFTGRLTEMIKVHADMRHASWSCVPEAEKQELIDRVRADFVLDWSRDNHREMVETHLADKYNAYHYALHKVYLKYASHEEALRGGTEKVEKAVWEKLCERWASATFKEKSRRNSSNRQKLKVKHTGGRKSFIRILEEKNVMMERLAEKDTEDDVEEAAETIFKEVLGYRSGYSVGMGHMVIPDPTPSMKNSRAFIRLSEENQRHKTEAEMYKSKLDAMMGDIADLRRNFSEHEKLLMSYRSTDQYNNGSESHGETQRDA</sequence>
<dbReference type="InterPro" id="IPR004252">
    <property type="entry name" value="Probable_transposase_24"/>
</dbReference>
<evidence type="ECO:0000313" key="2">
    <source>
        <dbReference type="EMBL" id="KAG6711502.1"/>
    </source>
</evidence>
<feature type="region of interest" description="Disordered" evidence="1">
    <location>
        <begin position="351"/>
        <end position="370"/>
    </location>
</feature>
<gene>
    <name evidence="2" type="ORF">I3842_05G057700</name>
</gene>
<dbReference type="AlphaFoldDB" id="A0A922JNL5"/>
<evidence type="ECO:0000313" key="3">
    <source>
        <dbReference type="Proteomes" id="UP000811246"/>
    </source>
</evidence>
<dbReference type="Proteomes" id="UP000811246">
    <property type="component" value="Chromosome 5"/>
</dbReference>
<reference evidence="2" key="1">
    <citation type="submission" date="2021-01" db="EMBL/GenBank/DDBJ databases">
        <authorList>
            <person name="Lovell J.T."/>
            <person name="Bentley N."/>
            <person name="Bhattarai G."/>
            <person name="Jenkins J.W."/>
            <person name="Sreedasyam A."/>
            <person name="Alarcon Y."/>
            <person name="Bock C."/>
            <person name="Boston L."/>
            <person name="Carlson J."/>
            <person name="Cervantes K."/>
            <person name="Clermont K."/>
            <person name="Krom N."/>
            <person name="Kubenka K."/>
            <person name="Mamidi S."/>
            <person name="Mattison C."/>
            <person name="Monteros M."/>
            <person name="Pisani C."/>
            <person name="Plott C."/>
            <person name="Rajasekar S."/>
            <person name="Rhein H.S."/>
            <person name="Rohla C."/>
            <person name="Song M."/>
            <person name="Hilaire R.S."/>
            <person name="Shu S."/>
            <person name="Wells L."/>
            <person name="Wang X."/>
            <person name="Webber J."/>
            <person name="Heerema R.J."/>
            <person name="Klein P."/>
            <person name="Conner P."/>
            <person name="Grauke L."/>
            <person name="Grimwood J."/>
            <person name="Schmutz J."/>
            <person name="Randall J.J."/>
        </authorList>
    </citation>
    <scope>NUCLEOTIDE SEQUENCE</scope>
    <source>
        <tissue evidence="2">Leaf</tissue>
    </source>
</reference>
<proteinExistence type="predicted"/>
<dbReference type="PANTHER" id="PTHR33499">
    <property type="entry name" value="OS12G0282400 PROTEIN-RELATED"/>
    <property type="match status" value="1"/>
</dbReference>
<evidence type="ECO:0000256" key="1">
    <source>
        <dbReference type="SAM" id="MobiDB-lite"/>
    </source>
</evidence>
<dbReference type="Pfam" id="PF03004">
    <property type="entry name" value="Transposase_24"/>
    <property type="match status" value="1"/>
</dbReference>
<accession>A0A922JNL5</accession>
<dbReference type="PANTHER" id="PTHR33499:SF11">
    <property type="entry name" value="NO APICAL MERISTEM-ASSOCIATED C-TERMINAL DOMAIN-CONTAINING PROTEIN"/>
    <property type="match status" value="1"/>
</dbReference>
<feature type="compositionally biased region" description="Polar residues" evidence="1">
    <location>
        <begin position="351"/>
        <end position="361"/>
    </location>
</feature>